<sequence length="57" mass="6572">MKDENVKKGLVVSYSVVTKMNPIETKVETLLFEDIEEGREFAKNHTTISKEIVQFVK</sequence>
<evidence type="ECO:0000313" key="2">
    <source>
        <dbReference type="Proteomes" id="UP000223891"/>
    </source>
</evidence>
<name>A0A1L2CVN2_9CAUD</name>
<keyword evidence="2" id="KW-1185">Reference proteome</keyword>
<protein>
    <submittedName>
        <fullName evidence="1">Uncharacterized protein</fullName>
    </submittedName>
</protein>
<reference evidence="2" key="1">
    <citation type="submission" date="2016-01" db="EMBL/GenBank/DDBJ databases">
        <title>Isolation and Characterization of Enterobacteria phage CBB.</title>
        <authorList>
            <person name="Buttimer C.T.H."/>
            <person name="Hendrix H."/>
            <person name="Alexandre H."/>
            <person name="O'Mahony J."/>
            <person name="Lavigne R."/>
            <person name="Coffey A."/>
        </authorList>
    </citation>
    <scope>NUCLEOTIDE SEQUENCE [LARGE SCALE GENOMIC DNA]</scope>
</reference>
<evidence type="ECO:0000313" key="1">
    <source>
        <dbReference type="EMBL" id="AMM44081.1"/>
    </source>
</evidence>
<organism evidence="1 2">
    <name type="scientific">Pectobacterium phage vB_PcaM_CBB</name>
    <dbReference type="NCBI Taxonomy" id="2772511"/>
    <lineage>
        <taxon>Viruses</taxon>
        <taxon>Duplodnaviria</taxon>
        <taxon>Heunggongvirae</taxon>
        <taxon>Uroviricota</taxon>
        <taxon>Caudoviricetes</taxon>
        <taxon>Mimasvirus</taxon>
        <taxon>Mimasvirus CBB</taxon>
    </lineage>
</organism>
<gene>
    <name evidence="1" type="ORF">CBB_518</name>
</gene>
<accession>A0A1L2CVN2</accession>
<dbReference type="EMBL" id="KU574722">
    <property type="protein sequence ID" value="AMM44081.1"/>
    <property type="molecule type" value="Genomic_DNA"/>
</dbReference>
<dbReference type="Proteomes" id="UP000223891">
    <property type="component" value="Segment"/>
</dbReference>
<proteinExistence type="predicted"/>